<keyword evidence="3" id="KW-0804">Transcription</keyword>
<keyword evidence="8" id="KW-1185">Reference proteome</keyword>
<dbReference type="GO" id="GO:0042795">
    <property type="term" value="P:snRNA transcription by RNA polymerase II"/>
    <property type="evidence" value="ECO:0007669"/>
    <property type="project" value="TreeGrafter"/>
</dbReference>
<keyword evidence="2" id="KW-0238">DNA-binding</keyword>
<dbReference type="InterPro" id="IPR001005">
    <property type="entry name" value="SANT/Myb"/>
</dbReference>
<feature type="domain" description="HTH myb-type" evidence="6">
    <location>
        <begin position="19"/>
        <end position="68"/>
    </location>
</feature>
<dbReference type="RefSeq" id="XP_004186078.1">
    <property type="nucleotide sequence ID" value="XM_004186030.1"/>
</dbReference>
<dbReference type="PANTHER" id="PTHR46621">
    <property type="entry name" value="SNRNA-ACTIVATING PROTEIN COMPLEX SUBUNIT 4"/>
    <property type="match status" value="1"/>
</dbReference>
<dbReference type="AlphaFoldDB" id="A0A0A1TYW0"/>
<evidence type="ECO:0000256" key="4">
    <source>
        <dbReference type="ARBA" id="ARBA00023242"/>
    </source>
</evidence>
<dbReference type="PROSITE" id="PS50090">
    <property type="entry name" value="MYB_LIKE"/>
    <property type="match status" value="2"/>
</dbReference>
<dbReference type="GO" id="GO:0019185">
    <property type="term" value="C:snRNA-activating protein complex"/>
    <property type="evidence" value="ECO:0007669"/>
    <property type="project" value="TreeGrafter"/>
</dbReference>
<dbReference type="InterPro" id="IPR051575">
    <property type="entry name" value="Myb-like_DNA-bd"/>
</dbReference>
<dbReference type="Pfam" id="PF13921">
    <property type="entry name" value="Myb_DNA-bind_6"/>
    <property type="match status" value="1"/>
</dbReference>
<evidence type="ECO:0000259" key="6">
    <source>
        <dbReference type="PROSITE" id="PS51294"/>
    </source>
</evidence>
<dbReference type="EMBL" id="KB206936">
    <property type="protein sequence ID" value="ELP86732.1"/>
    <property type="molecule type" value="Genomic_DNA"/>
</dbReference>
<dbReference type="SUPFAM" id="SSF46689">
    <property type="entry name" value="Homeodomain-like"/>
    <property type="match status" value="1"/>
</dbReference>
<dbReference type="VEuPathDB" id="AmoebaDB:EIN_307180"/>
<feature type="domain" description="Myb-like" evidence="5">
    <location>
        <begin position="20"/>
        <end position="64"/>
    </location>
</feature>
<organism evidence="7 8">
    <name type="scientific">Entamoeba invadens IP1</name>
    <dbReference type="NCBI Taxonomy" id="370355"/>
    <lineage>
        <taxon>Eukaryota</taxon>
        <taxon>Amoebozoa</taxon>
        <taxon>Evosea</taxon>
        <taxon>Archamoebae</taxon>
        <taxon>Mastigamoebida</taxon>
        <taxon>Entamoebidae</taxon>
        <taxon>Entamoeba</taxon>
    </lineage>
</organism>
<evidence type="ECO:0000256" key="1">
    <source>
        <dbReference type="ARBA" id="ARBA00023015"/>
    </source>
</evidence>
<dbReference type="InterPro" id="IPR009057">
    <property type="entry name" value="Homeodomain-like_sf"/>
</dbReference>
<name>A0A0A1TYW0_ENTIV</name>
<protein>
    <submittedName>
        <fullName evidence="7">Transcription factor MYB48, putative</fullName>
    </submittedName>
</protein>
<feature type="domain" description="Myb-like" evidence="5">
    <location>
        <begin position="65"/>
        <end position="115"/>
    </location>
</feature>
<dbReference type="GO" id="GO:0001006">
    <property type="term" value="F:RNA polymerase III type 3 promoter sequence-specific DNA binding"/>
    <property type="evidence" value="ECO:0007669"/>
    <property type="project" value="TreeGrafter"/>
</dbReference>
<proteinExistence type="predicted"/>
<dbReference type="SMART" id="SM00717">
    <property type="entry name" value="SANT"/>
    <property type="match status" value="2"/>
</dbReference>
<evidence type="ECO:0000259" key="5">
    <source>
        <dbReference type="PROSITE" id="PS50090"/>
    </source>
</evidence>
<dbReference type="InterPro" id="IPR017930">
    <property type="entry name" value="Myb_dom"/>
</dbReference>
<keyword evidence="4" id="KW-0539">Nucleus</keyword>
<dbReference type="CDD" id="cd00167">
    <property type="entry name" value="SANT"/>
    <property type="match status" value="2"/>
</dbReference>
<gene>
    <name evidence="7" type="ORF">EIN_307180</name>
</gene>
<accession>A0A0A1TYW0</accession>
<dbReference type="GO" id="GO:0042796">
    <property type="term" value="P:snRNA transcription by RNA polymerase III"/>
    <property type="evidence" value="ECO:0007669"/>
    <property type="project" value="TreeGrafter"/>
</dbReference>
<keyword evidence="1" id="KW-0805">Transcription regulation</keyword>
<dbReference type="PANTHER" id="PTHR46621:SF1">
    <property type="entry name" value="SNRNA-ACTIVATING PROTEIN COMPLEX SUBUNIT 4"/>
    <property type="match status" value="1"/>
</dbReference>
<dbReference type="PROSITE" id="PS51294">
    <property type="entry name" value="HTH_MYB"/>
    <property type="match status" value="2"/>
</dbReference>
<dbReference type="OMA" id="KWQDISR"/>
<evidence type="ECO:0000256" key="2">
    <source>
        <dbReference type="ARBA" id="ARBA00023125"/>
    </source>
</evidence>
<feature type="domain" description="HTH myb-type" evidence="6">
    <location>
        <begin position="70"/>
        <end position="119"/>
    </location>
</feature>
<dbReference type="GO" id="GO:0000978">
    <property type="term" value="F:RNA polymerase II cis-regulatory region sequence-specific DNA binding"/>
    <property type="evidence" value="ECO:0007669"/>
    <property type="project" value="TreeGrafter"/>
</dbReference>
<evidence type="ECO:0000256" key="3">
    <source>
        <dbReference type="ARBA" id="ARBA00023163"/>
    </source>
</evidence>
<evidence type="ECO:0000313" key="8">
    <source>
        <dbReference type="Proteomes" id="UP000014680"/>
    </source>
</evidence>
<reference evidence="7 8" key="1">
    <citation type="submission" date="2012-10" db="EMBL/GenBank/DDBJ databases">
        <authorList>
            <person name="Zafar N."/>
            <person name="Inman J."/>
            <person name="Hall N."/>
            <person name="Lorenzi H."/>
            <person name="Caler E."/>
        </authorList>
    </citation>
    <scope>NUCLEOTIDE SEQUENCE [LARGE SCALE GENOMIC DNA]</scope>
    <source>
        <strain evidence="7 8">IP1</strain>
    </source>
</reference>
<dbReference type="GeneID" id="14885679"/>
<dbReference type="KEGG" id="eiv:EIN_307180"/>
<dbReference type="OrthoDB" id="2143914at2759"/>
<dbReference type="Gene3D" id="1.10.10.60">
    <property type="entry name" value="Homeodomain-like"/>
    <property type="match status" value="2"/>
</dbReference>
<dbReference type="Proteomes" id="UP000014680">
    <property type="component" value="Unassembled WGS sequence"/>
</dbReference>
<evidence type="ECO:0000313" key="7">
    <source>
        <dbReference type="EMBL" id="ELP86732.1"/>
    </source>
</evidence>
<sequence>MEVYANYQKMTHQKTKTVRSWTLKEDSLLVEAVNQFGKNNWRSVEEVVMTRTRKQCRERYLNHLDDSVEKRAWTQEEDDIIMKRRTAIGNKWTRIAQELKGRSPNAVKNRFFGHLNKFHKTNQRNETISETTTFELSPRNLSAFSVVERSLYYVY</sequence>